<accession>A0ABR4BC76</accession>
<feature type="compositionally biased region" description="Polar residues" evidence="3">
    <location>
        <begin position="32"/>
        <end position="41"/>
    </location>
</feature>
<dbReference type="InterPro" id="IPR024336">
    <property type="entry name" value="tRNA_splic_suSen54_N"/>
</dbReference>
<dbReference type="Pfam" id="PF12928">
    <property type="entry name" value="tRNA_int_end_N2"/>
    <property type="match status" value="1"/>
</dbReference>
<dbReference type="InterPro" id="IPR024337">
    <property type="entry name" value="tRNA_splic_suSen54"/>
</dbReference>
<comment type="caution">
    <text evidence="5">The sequence shown here is derived from an EMBL/GenBank/DDBJ whole genome shotgun (WGS) entry which is preliminary data.</text>
</comment>
<feature type="region of interest" description="Disordered" evidence="3">
    <location>
        <begin position="1"/>
        <end position="58"/>
    </location>
</feature>
<dbReference type="PANTHER" id="PTHR21027">
    <property type="entry name" value="TRNA-SPLICING ENDONUCLEASE SUBUNIT SEN54"/>
    <property type="match status" value="1"/>
</dbReference>
<evidence type="ECO:0000313" key="6">
    <source>
        <dbReference type="Proteomes" id="UP001590951"/>
    </source>
</evidence>
<comment type="similarity">
    <text evidence="1">Belongs to the SEN54 family.</text>
</comment>
<protein>
    <recommendedName>
        <fullName evidence="4">tRNA-splicing endonuclease subunit Sen54 N-terminal domain-containing protein</fullName>
    </recommendedName>
</protein>
<evidence type="ECO:0000256" key="1">
    <source>
        <dbReference type="ARBA" id="ARBA00005736"/>
    </source>
</evidence>
<dbReference type="EMBL" id="JBHFEH010000020">
    <property type="protein sequence ID" value="KAL2053498.1"/>
    <property type="molecule type" value="Genomic_DNA"/>
</dbReference>
<keyword evidence="2" id="KW-0819">tRNA processing</keyword>
<proteinExistence type="inferred from homology"/>
<evidence type="ECO:0000313" key="5">
    <source>
        <dbReference type="EMBL" id="KAL2053498.1"/>
    </source>
</evidence>
<dbReference type="PANTHER" id="PTHR21027:SF1">
    <property type="entry name" value="TRNA-SPLICING ENDONUCLEASE SUBUNIT SEN54"/>
    <property type="match status" value="1"/>
</dbReference>
<keyword evidence="6" id="KW-1185">Reference proteome</keyword>
<reference evidence="5 6" key="1">
    <citation type="submission" date="2024-09" db="EMBL/GenBank/DDBJ databases">
        <title>Rethinking Asexuality: The Enigmatic Case of Functional Sexual Genes in Lepraria (Stereocaulaceae).</title>
        <authorList>
            <person name="Doellman M."/>
            <person name="Sun Y."/>
            <person name="Barcenas-Pena A."/>
            <person name="Lumbsch H.T."/>
            <person name="Grewe F."/>
        </authorList>
    </citation>
    <scope>NUCLEOTIDE SEQUENCE [LARGE SCALE GENOMIC DNA]</scope>
    <source>
        <strain evidence="5 6">Grewe 0041</strain>
    </source>
</reference>
<name>A0ABR4BC76_9LECA</name>
<evidence type="ECO:0000256" key="3">
    <source>
        <dbReference type="SAM" id="MobiDB-lite"/>
    </source>
</evidence>
<evidence type="ECO:0000259" key="4">
    <source>
        <dbReference type="Pfam" id="PF12928"/>
    </source>
</evidence>
<organism evidence="5 6">
    <name type="scientific">Lepraria finkii</name>
    <dbReference type="NCBI Taxonomy" id="1340010"/>
    <lineage>
        <taxon>Eukaryota</taxon>
        <taxon>Fungi</taxon>
        <taxon>Dikarya</taxon>
        <taxon>Ascomycota</taxon>
        <taxon>Pezizomycotina</taxon>
        <taxon>Lecanoromycetes</taxon>
        <taxon>OSLEUM clade</taxon>
        <taxon>Lecanoromycetidae</taxon>
        <taxon>Lecanorales</taxon>
        <taxon>Lecanorineae</taxon>
        <taxon>Stereocaulaceae</taxon>
        <taxon>Lepraria</taxon>
    </lineage>
</organism>
<dbReference type="Proteomes" id="UP001590951">
    <property type="component" value="Unassembled WGS sequence"/>
</dbReference>
<evidence type="ECO:0000256" key="2">
    <source>
        <dbReference type="ARBA" id="ARBA00022694"/>
    </source>
</evidence>
<feature type="compositionally biased region" description="Basic and acidic residues" evidence="3">
    <location>
        <begin position="45"/>
        <end position="55"/>
    </location>
</feature>
<feature type="domain" description="tRNA-splicing endonuclease subunit Sen54 N-terminal" evidence="4">
    <location>
        <begin position="71"/>
        <end position="139"/>
    </location>
</feature>
<sequence length="324" mass="35980">MADIDEDSTIRAPDSTDTDLSDEPQDFRFLSALSQTSTSHPSLPRRGEKDFEHHGTISQTSTLEASQQAMHNALSVPRTHNPKNNIVGLYDPTNGTTIIENPKGPMTKTMGRGDIQGRLNLLPEEALYLIERGTMDLRWRSEELEGIPLSLQAAYAHLLGDQGLTLELYTVYTSLKRIGYVVQRGPAWYSEDYNKDFIKPRQLERDSKPLGLFARFYNSLFDTPHPDPPPSGPLVAPGLYRSYNSIYRLLSLISTHDPSLPPPTGNPSALPLPWAIPPPPPIPASAAASTRGNQPIRTISGNLLHLHRTSVLLSLTQERKVFRC</sequence>
<gene>
    <name evidence="5" type="ORF">ABVK25_006150</name>
</gene>